<reference evidence="1 2" key="1">
    <citation type="submission" date="2011-02" db="EMBL/GenBank/DDBJ databases">
        <title>The Genome Sequence of Sphaeroforma arctica JP610.</title>
        <authorList>
            <consortium name="The Broad Institute Genome Sequencing Platform"/>
            <person name="Russ C."/>
            <person name="Cuomo C."/>
            <person name="Young S.K."/>
            <person name="Zeng Q."/>
            <person name="Gargeya S."/>
            <person name="Alvarado L."/>
            <person name="Berlin A."/>
            <person name="Chapman S.B."/>
            <person name="Chen Z."/>
            <person name="Freedman E."/>
            <person name="Gellesch M."/>
            <person name="Goldberg J."/>
            <person name="Griggs A."/>
            <person name="Gujja S."/>
            <person name="Heilman E."/>
            <person name="Heiman D."/>
            <person name="Howarth C."/>
            <person name="Mehta T."/>
            <person name="Neiman D."/>
            <person name="Pearson M."/>
            <person name="Roberts A."/>
            <person name="Saif S."/>
            <person name="Shea T."/>
            <person name="Shenoy N."/>
            <person name="Sisk P."/>
            <person name="Stolte C."/>
            <person name="Sykes S."/>
            <person name="White J."/>
            <person name="Yandava C."/>
            <person name="Burger G."/>
            <person name="Gray M.W."/>
            <person name="Holland P.W.H."/>
            <person name="King N."/>
            <person name="Lang F.B.F."/>
            <person name="Roger A.J."/>
            <person name="Ruiz-Trillo I."/>
            <person name="Haas B."/>
            <person name="Nusbaum C."/>
            <person name="Birren B."/>
        </authorList>
    </citation>
    <scope>NUCLEOTIDE SEQUENCE [LARGE SCALE GENOMIC DNA]</scope>
    <source>
        <strain evidence="1 2">JP610</strain>
    </source>
</reference>
<dbReference type="RefSeq" id="XP_014143589.1">
    <property type="nucleotide sequence ID" value="XM_014288114.1"/>
</dbReference>
<dbReference type="EMBL" id="KQ253742">
    <property type="protein sequence ID" value="KNC69687.1"/>
    <property type="molecule type" value="Genomic_DNA"/>
</dbReference>
<organism evidence="1 2">
    <name type="scientific">Sphaeroforma arctica JP610</name>
    <dbReference type="NCBI Taxonomy" id="667725"/>
    <lineage>
        <taxon>Eukaryota</taxon>
        <taxon>Ichthyosporea</taxon>
        <taxon>Ichthyophonida</taxon>
        <taxon>Sphaeroforma</taxon>
    </lineage>
</organism>
<gene>
    <name evidence="1" type="ORF">SARC_17799</name>
</gene>
<dbReference type="Proteomes" id="UP000054560">
    <property type="component" value="Unassembled WGS sequence"/>
</dbReference>
<dbReference type="GeneID" id="25918303"/>
<evidence type="ECO:0000313" key="2">
    <source>
        <dbReference type="Proteomes" id="UP000054560"/>
    </source>
</evidence>
<name>A0A0L0EZ04_9EUKA</name>
<proteinExistence type="predicted"/>
<keyword evidence="2" id="KW-1185">Reference proteome</keyword>
<sequence>MYNDSHLHDDVMTLIIKKARFVDLRTCPQSSTVVSRILGAENLLYVDVDSTHRPNMYFTENDYAVHVDTADILRRGVEIRGQSYAYLGHSRGAAVPHSERKLWFHK</sequence>
<feature type="non-terminal residue" evidence="1">
    <location>
        <position position="106"/>
    </location>
</feature>
<evidence type="ECO:0000313" key="1">
    <source>
        <dbReference type="EMBL" id="KNC69687.1"/>
    </source>
</evidence>
<dbReference type="AlphaFoldDB" id="A0A0L0EZ04"/>
<protein>
    <submittedName>
        <fullName evidence="1">Uncharacterized protein</fullName>
    </submittedName>
</protein>
<accession>A0A0L0EZ04</accession>